<protein>
    <submittedName>
        <fullName evidence="3">Uncharacterized protein</fullName>
    </submittedName>
</protein>
<evidence type="ECO:0000256" key="1">
    <source>
        <dbReference type="SAM" id="MobiDB-lite"/>
    </source>
</evidence>
<keyword evidence="2" id="KW-0472">Membrane</keyword>
<dbReference type="STRING" id="530564.Psta_3101"/>
<keyword evidence="2" id="KW-0812">Transmembrane</keyword>
<proteinExistence type="predicted"/>
<dbReference type="InterPro" id="IPR046031">
    <property type="entry name" value="DUF5989"/>
</dbReference>
<dbReference type="eggNOG" id="ENOG5032K36">
    <property type="taxonomic scope" value="Bacteria"/>
</dbReference>
<evidence type="ECO:0000313" key="4">
    <source>
        <dbReference type="Proteomes" id="UP000001887"/>
    </source>
</evidence>
<dbReference type="Proteomes" id="UP000001887">
    <property type="component" value="Chromosome"/>
</dbReference>
<reference evidence="3 4" key="1">
    <citation type="journal article" date="2009" name="Stand. Genomic Sci.">
        <title>Complete genome sequence of Pirellula staleyi type strain (ATCC 27377).</title>
        <authorList>
            <person name="Clum A."/>
            <person name="Tindall B.J."/>
            <person name="Sikorski J."/>
            <person name="Ivanova N."/>
            <person name="Mavrommatis K."/>
            <person name="Lucas S."/>
            <person name="Glavina del Rio T."/>
            <person name="Nolan M."/>
            <person name="Chen F."/>
            <person name="Tice H."/>
            <person name="Pitluck S."/>
            <person name="Cheng J.F."/>
            <person name="Chertkov O."/>
            <person name="Brettin T."/>
            <person name="Han C."/>
            <person name="Detter J.C."/>
            <person name="Kuske C."/>
            <person name="Bruce D."/>
            <person name="Goodwin L."/>
            <person name="Ovchinikova G."/>
            <person name="Pati A."/>
            <person name="Mikhailova N."/>
            <person name="Chen A."/>
            <person name="Palaniappan K."/>
            <person name="Land M."/>
            <person name="Hauser L."/>
            <person name="Chang Y.J."/>
            <person name="Jeffries C.D."/>
            <person name="Chain P."/>
            <person name="Rohde M."/>
            <person name="Goker M."/>
            <person name="Bristow J."/>
            <person name="Eisen J.A."/>
            <person name="Markowitz V."/>
            <person name="Hugenholtz P."/>
            <person name="Kyrpides N.C."/>
            <person name="Klenk H.P."/>
            <person name="Lapidus A."/>
        </authorList>
    </citation>
    <scope>NUCLEOTIDE SEQUENCE [LARGE SCALE GENOMIC DNA]</scope>
    <source>
        <strain evidence="4">ATCC 27377 / DSM 6068 / ICPB 4128</strain>
    </source>
</reference>
<dbReference type="OrthoDB" id="291192at2"/>
<dbReference type="Pfam" id="PF19451">
    <property type="entry name" value="DUF5989"/>
    <property type="match status" value="1"/>
</dbReference>
<gene>
    <name evidence="3" type="ordered locus">Psta_3101</name>
</gene>
<dbReference type="EMBL" id="CP001848">
    <property type="protein sequence ID" value="ADB17765.1"/>
    <property type="molecule type" value="Genomic_DNA"/>
</dbReference>
<keyword evidence="4" id="KW-1185">Reference proteome</keyword>
<feature type="transmembrane region" description="Helical" evidence="2">
    <location>
        <begin position="48"/>
        <end position="76"/>
    </location>
</feature>
<keyword evidence="2" id="KW-1133">Transmembrane helix</keyword>
<evidence type="ECO:0000313" key="3">
    <source>
        <dbReference type="EMBL" id="ADB17765.1"/>
    </source>
</evidence>
<organism evidence="3 4">
    <name type="scientific">Pirellula staleyi (strain ATCC 27377 / DSM 6068 / ICPB 4128)</name>
    <name type="common">Pirella staleyi</name>
    <dbReference type="NCBI Taxonomy" id="530564"/>
    <lineage>
        <taxon>Bacteria</taxon>
        <taxon>Pseudomonadati</taxon>
        <taxon>Planctomycetota</taxon>
        <taxon>Planctomycetia</taxon>
        <taxon>Pirellulales</taxon>
        <taxon>Pirellulaceae</taxon>
        <taxon>Pirellula</taxon>
    </lineage>
</organism>
<feature type="compositionally biased region" description="Basic and acidic residues" evidence="1">
    <location>
        <begin position="19"/>
        <end position="29"/>
    </location>
</feature>
<accession>D2QWG2</accession>
<dbReference type="HOGENOM" id="CLU_2719653_0_0_0"/>
<name>D2QWG2_PIRSD</name>
<evidence type="ECO:0000256" key="2">
    <source>
        <dbReference type="SAM" id="Phobius"/>
    </source>
</evidence>
<dbReference type="AlphaFoldDB" id="D2QWG2"/>
<feature type="region of interest" description="Disordered" evidence="1">
    <location>
        <begin position="1"/>
        <end position="29"/>
    </location>
</feature>
<sequence>MNDSMESKPADPQTPSSYRTDEAPEMREQENPGIIREFLEFLREEKKWWIAPLLIALALLAIVAALAGTAAAPFIYTLY</sequence>
<dbReference type="KEGG" id="psl:Psta_3101"/>